<evidence type="ECO:0000313" key="1">
    <source>
        <dbReference type="EMBL" id="CAI9541309.1"/>
    </source>
</evidence>
<name>A0ABN9AZ31_9NEOB</name>
<keyword evidence="2" id="KW-1185">Reference proteome</keyword>
<accession>A0ABN9AZ31</accession>
<gene>
    <name evidence="1" type="ORF">SPARVUS_LOCUS1904521</name>
</gene>
<sequence length="49" mass="5464">MCGNQSVNCVLFHCMVNCVLGVFYYGAVSVCFTVSHPKQYARADRVENC</sequence>
<reference evidence="1" key="1">
    <citation type="submission" date="2023-05" db="EMBL/GenBank/DDBJ databases">
        <authorList>
            <person name="Stuckert A."/>
        </authorList>
    </citation>
    <scope>NUCLEOTIDE SEQUENCE</scope>
</reference>
<evidence type="ECO:0000313" key="2">
    <source>
        <dbReference type="Proteomes" id="UP001162483"/>
    </source>
</evidence>
<comment type="caution">
    <text evidence="1">The sequence shown here is derived from an EMBL/GenBank/DDBJ whole genome shotgun (WGS) entry which is preliminary data.</text>
</comment>
<proteinExistence type="predicted"/>
<dbReference type="Proteomes" id="UP001162483">
    <property type="component" value="Unassembled WGS sequence"/>
</dbReference>
<organism evidence="1 2">
    <name type="scientific">Staurois parvus</name>
    <dbReference type="NCBI Taxonomy" id="386267"/>
    <lineage>
        <taxon>Eukaryota</taxon>
        <taxon>Metazoa</taxon>
        <taxon>Chordata</taxon>
        <taxon>Craniata</taxon>
        <taxon>Vertebrata</taxon>
        <taxon>Euteleostomi</taxon>
        <taxon>Amphibia</taxon>
        <taxon>Batrachia</taxon>
        <taxon>Anura</taxon>
        <taxon>Neobatrachia</taxon>
        <taxon>Ranoidea</taxon>
        <taxon>Ranidae</taxon>
        <taxon>Staurois</taxon>
    </lineage>
</organism>
<dbReference type="EMBL" id="CATNWA010001839">
    <property type="protein sequence ID" value="CAI9541309.1"/>
    <property type="molecule type" value="Genomic_DNA"/>
</dbReference>
<protein>
    <submittedName>
        <fullName evidence="1">Uncharacterized protein</fullName>
    </submittedName>
</protein>